<gene>
    <name evidence="3" type="ORF">K5P26_12430</name>
</gene>
<reference evidence="3" key="1">
    <citation type="submission" date="2021-08" db="EMBL/GenBank/DDBJ databases">
        <title>Sphingopyxis panaciterrulae sp. nov., isolated from the surface water of the Yellow Sea.</title>
        <authorList>
            <person name="Gao Z."/>
            <person name="Zhang D."/>
            <person name="Zhang A."/>
        </authorList>
    </citation>
    <scope>NUCLEOTIDE SEQUENCE</scope>
    <source>
        <strain evidence="3">XHP0097</strain>
    </source>
</reference>
<sequence>MTQRLALVTGGLHRVGAAIAARLAREGYALAIHKRSPGEADAVLADALADTGAECRRFAADLADPAAVEGLVPAVVEAFGRAPDLLVNNAALFAEGEWGDLSHAALAEMMQVNHHAPVMLAKALVAASTPDARPAIVHILDQRVANPVPDQLAYSLSKSALWQATATLAVAFGDRARVNAVAPGLTLATDDYSAAQVERLAGRMPLRALPRPDQVADAVVYLARAESVTGQTIFVDGGAHLAPLGRDFVALERG</sequence>
<proteinExistence type="inferred from homology"/>
<keyword evidence="2" id="KW-0560">Oxidoreductase</keyword>
<keyword evidence="4" id="KW-1185">Reference proteome</keyword>
<dbReference type="SUPFAM" id="SSF51735">
    <property type="entry name" value="NAD(P)-binding Rossmann-fold domains"/>
    <property type="match status" value="1"/>
</dbReference>
<comment type="caution">
    <text evidence="3">The sequence shown here is derived from an EMBL/GenBank/DDBJ whole genome shotgun (WGS) entry which is preliminary data.</text>
</comment>
<dbReference type="PANTHER" id="PTHR43639:SF1">
    <property type="entry name" value="SHORT-CHAIN DEHYDROGENASE_REDUCTASE FAMILY PROTEIN"/>
    <property type="match status" value="1"/>
</dbReference>
<name>A0ABS7MFY7_9SPHN</name>
<dbReference type="InterPro" id="IPR036291">
    <property type="entry name" value="NAD(P)-bd_dom_sf"/>
</dbReference>
<evidence type="ECO:0000256" key="1">
    <source>
        <dbReference type="ARBA" id="ARBA00006484"/>
    </source>
</evidence>
<accession>A0ABS7MFY7</accession>
<dbReference type="PANTHER" id="PTHR43639">
    <property type="entry name" value="OXIDOREDUCTASE, SHORT-CHAIN DEHYDROGENASE/REDUCTASE FAMILY (AFU_ORTHOLOGUE AFUA_5G02870)"/>
    <property type="match status" value="1"/>
</dbReference>
<comment type="similarity">
    <text evidence="1">Belongs to the short-chain dehydrogenases/reductases (SDR) family.</text>
</comment>
<evidence type="ECO:0000313" key="3">
    <source>
        <dbReference type="EMBL" id="MBY4637947.1"/>
    </source>
</evidence>
<dbReference type="Proteomes" id="UP001166571">
    <property type="component" value="Unassembled WGS sequence"/>
</dbReference>
<evidence type="ECO:0000256" key="2">
    <source>
        <dbReference type="ARBA" id="ARBA00023002"/>
    </source>
</evidence>
<dbReference type="PRINTS" id="PR00081">
    <property type="entry name" value="GDHRDH"/>
</dbReference>
<dbReference type="InterPro" id="IPR002347">
    <property type="entry name" value="SDR_fam"/>
</dbReference>
<organism evidence="3 4">
    <name type="scientific">Sphingopyxis jiangsuensis</name>
    <dbReference type="NCBI Taxonomy" id="2871171"/>
    <lineage>
        <taxon>Bacteria</taxon>
        <taxon>Pseudomonadati</taxon>
        <taxon>Pseudomonadota</taxon>
        <taxon>Alphaproteobacteria</taxon>
        <taxon>Sphingomonadales</taxon>
        <taxon>Sphingomonadaceae</taxon>
        <taxon>Sphingopyxis</taxon>
    </lineage>
</organism>
<dbReference type="EMBL" id="JAILXK010000002">
    <property type="protein sequence ID" value="MBY4637947.1"/>
    <property type="molecule type" value="Genomic_DNA"/>
</dbReference>
<dbReference type="Pfam" id="PF13561">
    <property type="entry name" value="adh_short_C2"/>
    <property type="match status" value="1"/>
</dbReference>
<dbReference type="Gene3D" id="3.40.50.720">
    <property type="entry name" value="NAD(P)-binding Rossmann-like Domain"/>
    <property type="match status" value="1"/>
</dbReference>
<evidence type="ECO:0000313" key="4">
    <source>
        <dbReference type="Proteomes" id="UP001166571"/>
    </source>
</evidence>
<protein>
    <submittedName>
        <fullName evidence="3">SDR family oxidoreductase</fullName>
    </submittedName>
</protein>